<reference evidence="7" key="1">
    <citation type="submission" date="2019-01" db="EMBL/GenBank/DDBJ databases">
        <title>Draft genomes of a novel of Sporanaerobacter strains.</title>
        <authorList>
            <person name="Ma S."/>
        </authorList>
    </citation>
    <scope>NUCLEOTIDE SEQUENCE [LARGE SCALE GENOMIC DNA]</scope>
    <source>
        <strain evidence="7">NJN-17</strain>
    </source>
</reference>
<dbReference type="GO" id="GO:0008700">
    <property type="term" value="F:(R,S)-4-hydroxy-2-oxoglutarate aldolase activity"/>
    <property type="evidence" value="ECO:0007669"/>
    <property type="project" value="UniProtKB-EC"/>
</dbReference>
<organism evidence="6 7">
    <name type="scientific">Acidilutibacter cellobiosedens</name>
    <dbReference type="NCBI Taxonomy" id="2507161"/>
    <lineage>
        <taxon>Bacteria</taxon>
        <taxon>Bacillati</taxon>
        <taxon>Bacillota</taxon>
        <taxon>Tissierellia</taxon>
        <taxon>Tissierellales</taxon>
        <taxon>Acidilutibacteraceae</taxon>
        <taxon>Acidilutibacter</taxon>
    </lineage>
</organism>
<evidence type="ECO:0000313" key="6">
    <source>
        <dbReference type="EMBL" id="QAT60721.1"/>
    </source>
</evidence>
<keyword evidence="4 6" id="KW-0456">Lyase</keyword>
<dbReference type="EMBL" id="CP035282">
    <property type="protein sequence ID" value="QAT60721.1"/>
    <property type="molecule type" value="Genomic_DNA"/>
</dbReference>
<dbReference type="Gene3D" id="3.20.20.70">
    <property type="entry name" value="Aldolase class I"/>
    <property type="match status" value="1"/>
</dbReference>
<dbReference type="Pfam" id="PF01081">
    <property type="entry name" value="Aldolase"/>
    <property type="match status" value="1"/>
</dbReference>
<keyword evidence="7" id="KW-1185">Reference proteome</keyword>
<sequence length="219" mass="23165">MLQKVKILSKIIDGGIVAVIRAESEDQALKAAEACLKGGISAIEVTFTVPSADKVISALIKEYKSDVLTVGAGTVLDAETSRIAILSGAQYVVTPYLNIDAIRTCNRYQIPIMSGAMSVRDVAEALEAGTDIVKLFPGEFLGPSFVKSIRGPIPYAPLMPTGGVSLDNVTDWFKAGVDAVGVGGSLTSGIKTGDYKSVTEIGKKFVEKIQEFKKGHNVK</sequence>
<comment type="pathway">
    <text evidence="1">Carbohydrate acid metabolism.</text>
</comment>
<dbReference type="InterPro" id="IPR000887">
    <property type="entry name" value="Aldlse_KDPG_KHG"/>
</dbReference>
<dbReference type="RefSeq" id="WP_128751979.1">
    <property type="nucleotide sequence ID" value="NZ_CP035282.1"/>
</dbReference>
<evidence type="ECO:0000256" key="3">
    <source>
        <dbReference type="ARBA" id="ARBA00011233"/>
    </source>
</evidence>
<dbReference type="CDD" id="cd00452">
    <property type="entry name" value="KDPG_aldolase"/>
    <property type="match status" value="1"/>
</dbReference>
<dbReference type="Proteomes" id="UP000287969">
    <property type="component" value="Chromosome"/>
</dbReference>
<dbReference type="KEGG" id="spoa:EQM13_03575"/>
<evidence type="ECO:0000256" key="1">
    <source>
        <dbReference type="ARBA" id="ARBA00004761"/>
    </source>
</evidence>
<dbReference type="InterPro" id="IPR013785">
    <property type="entry name" value="Aldolase_TIM"/>
</dbReference>
<evidence type="ECO:0000256" key="4">
    <source>
        <dbReference type="ARBA" id="ARBA00023239"/>
    </source>
</evidence>
<dbReference type="SUPFAM" id="SSF51569">
    <property type="entry name" value="Aldolase"/>
    <property type="match status" value="1"/>
</dbReference>
<proteinExistence type="inferred from homology"/>
<evidence type="ECO:0000256" key="2">
    <source>
        <dbReference type="ARBA" id="ARBA00006906"/>
    </source>
</evidence>
<dbReference type="OrthoDB" id="9802667at2"/>
<evidence type="ECO:0000313" key="7">
    <source>
        <dbReference type="Proteomes" id="UP000287969"/>
    </source>
</evidence>
<dbReference type="NCBIfam" id="TIGR01182">
    <property type="entry name" value="eda"/>
    <property type="match status" value="1"/>
</dbReference>
<protein>
    <submittedName>
        <fullName evidence="6">Bifunctional 4-hydroxy-2-oxoglutarate aldolase/2-dehydro-3-deoxy-phosphogluconate aldolase</fullName>
        <ecNumber evidence="6">4.1.2.14</ecNumber>
        <ecNumber evidence="6">4.1.3.16</ecNumber>
    </submittedName>
</protein>
<dbReference type="PANTHER" id="PTHR30246">
    <property type="entry name" value="2-KETO-3-DEOXY-6-PHOSPHOGLUCONATE ALDOLASE"/>
    <property type="match status" value="1"/>
</dbReference>
<dbReference type="PANTHER" id="PTHR30246:SF1">
    <property type="entry name" value="2-DEHYDRO-3-DEOXY-6-PHOSPHOGALACTONATE ALDOLASE-RELATED"/>
    <property type="match status" value="1"/>
</dbReference>
<name>A0A410Q9Q8_9FIRM</name>
<dbReference type="GO" id="GO:0008675">
    <property type="term" value="F:2-dehydro-3-deoxy-phosphogluconate aldolase activity"/>
    <property type="evidence" value="ECO:0007669"/>
    <property type="project" value="UniProtKB-EC"/>
</dbReference>
<dbReference type="NCBIfam" id="NF005119">
    <property type="entry name" value="PRK06552.1"/>
    <property type="match status" value="1"/>
</dbReference>
<dbReference type="AlphaFoldDB" id="A0A410Q9Q8"/>
<comment type="similarity">
    <text evidence="2">Belongs to the KHG/KDPG aldolase family.</text>
</comment>
<accession>A0A410Q9Q8</accession>
<evidence type="ECO:0000256" key="5">
    <source>
        <dbReference type="ARBA" id="ARBA00023277"/>
    </source>
</evidence>
<gene>
    <name evidence="6" type="primary">eda</name>
    <name evidence="6" type="ORF">EQM13_03575</name>
</gene>
<dbReference type="EC" id="4.1.2.14" evidence="6"/>
<comment type="subunit">
    <text evidence="3">Homotrimer.</text>
</comment>
<keyword evidence="5" id="KW-0119">Carbohydrate metabolism</keyword>
<dbReference type="EC" id="4.1.3.16" evidence="6"/>